<keyword evidence="2" id="KW-1185">Reference proteome</keyword>
<dbReference type="CDD" id="cd00085">
    <property type="entry name" value="HNHc"/>
    <property type="match status" value="1"/>
</dbReference>
<sequence>MGNLYRAQQWSDFREAILEADGYRCSDCGRSGPDVVLQVHHKKYRSGKLPWEYPQGACEVLCKGCHARHHGIIPPNHGWDFLYENDLEDLAGKCDLCNTALRYEFHIHHPNWEPMVVGTVCCDKLTATTVASDFRKKFIRKENFIRSRKWRALNNQYFFKKDALYIVISEGLNGLKISINTTQGIKTYSSIDEAKSVVFELIENGRAFEFI</sequence>
<name>A0AAF0BMH5_9PROT</name>
<keyword evidence="1" id="KW-0255">Endonuclease</keyword>
<dbReference type="AlphaFoldDB" id="A0AAF0BMH5"/>
<proteinExistence type="predicted"/>
<gene>
    <name evidence="1" type="ORF">PH603_07205</name>
</gene>
<dbReference type="RefSeq" id="WP_289505373.1">
    <property type="nucleotide sequence ID" value="NZ_CP116805.1"/>
</dbReference>
<evidence type="ECO:0000313" key="2">
    <source>
        <dbReference type="Proteomes" id="UP001217500"/>
    </source>
</evidence>
<dbReference type="EMBL" id="CP116805">
    <property type="protein sequence ID" value="WCL55547.1"/>
    <property type="molecule type" value="Genomic_DNA"/>
</dbReference>
<dbReference type="Proteomes" id="UP001217500">
    <property type="component" value="Chromosome"/>
</dbReference>
<reference evidence="1" key="1">
    <citation type="submission" date="2023-01" db="EMBL/GenBank/DDBJ databases">
        <title>The genome sequence of Kordiimonadaceae bacterium 6D33.</title>
        <authorList>
            <person name="Liu Y."/>
        </authorList>
    </citation>
    <scope>NUCLEOTIDE SEQUENCE</scope>
    <source>
        <strain evidence="1">6D33</strain>
    </source>
</reference>
<dbReference type="KEGG" id="gso:PH603_07205"/>
<keyword evidence="1" id="KW-0540">Nuclease</keyword>
<accession>A0AAF0BMH5</accession>
<dbReference type="GO" id="GO:0004519">
    <property type="term" value="F:endonuclease activity"/>
    <property type="evidence" value="ECO:0007669"/>
    <property type="project" value="UniProtKB-KW"/>
</dbReference>
<evidence type="ECO:0000313" key="1">
    <source>
        <dbReference type="EMBL" id="WCL55547.1"/>
    </source>
</evidence>
<protein>
    <submittedName>
        <fullName evidence="1">HNH endonuclease signature motif containing protein</fullName>
    </submittedName>
</protein>
<organism evidence="1 2">
    <name type="scientific">Gimibacter soli</name>
    <dbReference type="NCBI Taxonomy" id="3024400"/>
    <lineage>
        <taxon>Bacteria</taxon>
        <taxon>Pseudomonadati</taxon>
        <taxon>Pseudomonadota</taxon>
        <taxon>Alphaproteobacteria</taxon>
        <taxon>Kordiimonadales</taxon>
        <taxon>Temperatibacteraceae</taxon>
        <taxon>Gimibacter</taxon>
    </lineage>
</organism>
<dbReference type="InterPro" id="IPR003615">
    <property type="entry name" value="HNH_nuc"/>
</dbReference>
<keyword evidence="1" id="KW-0378">Hydrolase</keyword>